<evidence type="ECO:0000256" key="6">
    <source>
        <dbReference type="ARBA" id="ARBA00023295"/>
    </source>
</evidence>
<evidence type="ECO:0000256" key="7">
    <source>
        <dbReference type="RuleBase" id="RU361180"/>
    </source>
</evidence>
<dbReference type="GO" id="GO:0005993">
    <property type="term" value="P:trehalose catabolic process"/>
    <property type="evidence" value="ECO:0007669"/>
    <property type="project" value="TreeGrafter"/>
</dbReference>
<dbReference type="EC" id="3.2.1.28" evidence="3 7"/>
<dbReference type="AlphaFoldDB" id="A0AA96NFH8"/>
<dbReference type="InterPro" id="IPR018232">
    <property type="entry name" value="Glyco_hydro_37_CS"/>
</dbReference>
<dbReference type="PANTHER" id="PTHR23403">
    <property type="entry name" value="TREHALASE"/>
    <property type="match status" value="1"/>
</dbReference>
<feature type="chain" id="PRO_5041731859" description="Trehalase" evidence="8">
    <location>
        <begin position="19"/>
        <end position="565"/>
    </location>
</feature>
<keyword evidence="6 7" id="KW-0326">Glycosidase</keyword>
<dbReference type="InterPro" id="IPR001661">
    <property type="entry name" value="Glyco_hydro_37"/>
</dbReference>
<dbReference type="EMBL" id="OP314538">
    <property type="protein sequence ID" value="WNT43930.1"/>
    <property type="molecule type" value="mRNA"/>
</dbReference>
<comment type="catalytic activity">
    <reaction evidence="1 7">
        <text>alpha,alpha-trehalose + H2O = alpha-D-glucose + beta-D-glucose</text>
        <dbReference type="Rhea" id="RHEA:32675"/>
        <dbReference type="ChEBI" id="CHEBI:15377"/>
        <dbReference type="ChEBI" id="CHEBI:15903"/>
        <dbReference type="ChEBI" id="CHEBI:16551"/>
        <dbReference type="ChEBI" id="CHEBI:17925"/>
        <dbReference type="EC" id="3.2.1.28"/>
    </reaction>
</comment>
<dbReference type="InterPro" id="IPR012341">
    <property type="entry name" value="6hp_glycosidase-like_sf"/>
</dbReference>
<reference evidence="9" key="1">
    <citation type="submission" date="2022-08" db="EMBL/GenBank/DDBJ databases">
        <authorList>
            <person name="Fang S."/>
        </authorList>
    </citation>
    <scope>NUCLEOTIDE SEQUENCE</scope>
</reference>
<dbReference type="PROSITE" id="PS00928">
    <property type="entry name" value="TREHALASE_2"/>
    <property type="match status" value="1"/>
</dbReference>
<evidence type="ECO:0000256" key="8">
    <source>
        <dbReference type="SAM" id="SignalP"/>
    </source>
</evidence>
<comment type="similarity">
    <text evidence="2 7">Belongs to the glycosyl hydrolase 37 family.</text>
</comment>
<feature type="signal peptide" evidence="8">
    <location>
        <begin position="1"/>
        <end position="18"/>
    </location>
</feature>
<organism evidence="9">
    <name type="scientific">Monochamus alternatus</name>
    <name type="common">Japanese pine sawyer beetle</name>
    <dbReference type="NCBI Taxonomy" id="192382"/>
    <lineage>
        <taxon>Eukaryota</taxon>
        <taxon>Metazoa</taxon>
        <taxon>Ecdysozoa</taxon>
        <taxon>Arthropoda</taxon>
        <taxon>Hexapoda</taxon>
        <taxon>Insecta</taxon>
        <taxon>Pterygota</taxon>
        <taxon>Neoptera</taxon>
        <taxon>Endopterygota</taxon>
        <taxon>Coleoptera</taxon>
        <taxon>Polyphaga</taxon>
        <taxon>Cucujiformia</taxon>
        <taxon>Chrysomeloidea</taxon>
        <taxon>Cerambycidae</taxon>
        <taxon>Lamiinae</taxon>
        <taxon>Monochamini</taxon>
        <taxon>Monochamus</taxon>
    </lineage>
</organism>
<evidence type="ECO:0000256" key="4">
    <source>
        <dbReference type="ARBA" id="ARBA00019905"/>
    </source>
</evidence>
<dbReference type="Gene3D" id="1.50.10.10">
    <property type="match status" value="1"/>
</dbReference>
<dbReference type="Pfam" id="PF01204">
    <property type="entry name" value="Trehalase"/>
    <property type="match status" value="1"/>
</dbReference>
<protein>
    <recommendedName>
        <fullName evidence="4 7">Trehalase</fullName>
        <ecNumber evidence="3 7">3.2.1.28</ecNumber>
    </recommendedName>
    <alternativeName>
        <fullName evidence="7">Alpha-trehalose glucohydrolase</fullName>
    </alternativeName>
</protein>
<name>A0AA96NFH8_MONAT</name>
<dbReference type="SUPFAM" id="SSF48208">
    <property type="entry name" value="Six-hairpin glycosidases"/>
    <property type="match status" value="1"/>
</dbReference>
<evidence type="ECO:0000256" key="3">
    <source>
        <dbReference type="ARBA" id="ARBA00012757"/>
    </source>
</evidence>
<evidence type="ECO:0000256" key="1">
    <source>
        <dbReference type="ARBA" id="ARBA00001576"/>
    </source>
</evidence>
<evidence type="ECO:0000313" key="9">
    <source>
        <dbReference type="EMBL" id="WNT43930.1"/>
    </source>
</evidence>
<dbReference type="PANTHER" id="PTHR23403:SF1">
    <property type="entry name" value="TREHALASE"/>
    <property type="match status" value="1"/>
</dbReference>
<dbReference type="PROSITE" id="PS00927">
    <property type="entry name" value="TREHALASE_1"/>
    <property type="match status" value="1"/>
</dbReference>
<dbReference type="PRINTS" id="PR00744">
    <property type="entry name" value="GLHYDRLASE37"/>
</dbReference>
<keyword evidence="8" id="KW-0732">Signal</keyword>
<accession>A0AA96NFH8</accession>
<evidence type="ECO:0000256" key="5">
    <source>
        <dbReference type="ARBA" id="ARBA00022801"/>
    </source>
</evidence>
<dbReference type="InterPro" id="IPR008928">
    <property type="entry name" value="6-hairpin_glycosidase_sf"/>
</dbReference>
<evidence type="ECO:0000256" key="2">
    <source>
        <dbReference type="ARBA" id="ARBA00005615"/>
    </source>
</evidence>
<sequence length="565" mass="65708">MIILFIAKLLFLWKLCAAQHKQSCNNPIYCQGEILHVVQTAKIFNDSKTFVDMALVNPVNETVTNFYTMMFENDNNPSREKVQEFVNKNFKSIGELEEIFPRDFQPEPKIVKEINDPVVRAFTKNLVSIWPTLTRKVSYHVVEEPDTHSLIPVQHPFIIPGGRFKEYYYWDSYWIVKGLLLCDMVETARGMVQNILSMVERYGFVPNGGRVYYLNRSQPPLLTLMVYDYMKYTKDYEFVRQNIGTLEKELKFWLTKRIVEIRKGGKTYVLAHFDSSSDTPRPESYFEDIETCSSLPSDDEKYECYTDLKSGAESGWDFTARWFFEKDGGVSEKIEHIQTRRNVPVDLNSFLYKAFTVMYKFYMILGKPEEAKHYLDLSGTWRDAIENVLWNEEDGTWYDSDVKTGQHRRFFFASNLTPLWAGAFKDEERAERGKRTVDYLRKHGILKLRGGIPASLLQTGQQWDYPNAWSPFQNLIVIGLHKSGHPEAIEVARDLALKWVNSNIKGFHESKAMFEKYNAQNSGQFGGGGEYHIQAGFGWTNGCILELINFYYRAKIRKSKGRAML</sequence>
<dbReference type="GO" id="GO:0004555">
    <property type="term" value="F:alpha,alpha-trehalase activity"/>
    <property type="evidence" value="ECO:0007669"/>
    <property type="project" value="UniProtKB-EC"/>
</dbReference>
<keyword evidence="5 7" id="KW-0378">Hydrolase</keyword>
<proteinExistence type="evidence at transcript level"/>